<evidence type="ECO:0000259" key="2">
    <source>
        <dbReference type="Pfam" id="PF04773"/>
    </source>
</evidence>
<dbReference type="PANTHER" id="PTHR30273">
    <property type="entry name" value="PERIPLASMIC SIGNAL SENSOR AND SIGMA FACTOR ACTIVATOR FECR-RELATED"/>
    <property type="match status" value="1"/>
</dbReference>
<evidence type="ECO:0000313" key="4">
    <source>
        <dbReference type="EMBL" id="SEW26396.1"/>
    </source>
</evidence>
<evidence type="ECO:0000259" key="3">
    <source>
        <dbReference type="Pfam" id="PF16344"/>
    </source>
</evidence>
<accession>A0A1I0QGY1</accession>
<dbReference type="InterPro" id="IPR032508">
    <property type="entry name" value="FecR_C"/>
</dbReference>
<sequence length="313" mass="35142">MKSEEFNRILHRVVSKSASKQESEIYETFYEELQKTDYTVDEKEREIIWFRIQKSMSLPKVKVVKWPAQLYRVAAALVLIATFGLVISKVLNNKSHFVEGEAFYAEEILELKLPDGSSVVLNEGSSLTYSDGFGLDNRNLSLEGEAFFNVERNEQLPFKIKSGELTTTVLGTSFNVMAYRGEVAKVTVVSGKVNVKNADRELVLTPNEQAIIVDGGLTKQKNVNASMFSSWKDGRLIIPDLPVDEAFNRIGRHFDVQVRFGHSTNNYKGCLLHGSFEATESMDAILEGLSFAYPGLQYEFTEGSILITSFSCD</sequence>
<keyword evidence="1" id="KW-1133">Transmembrane helix</keyword>
<dbReference type="GO" id="GO:0016989">
    <property type="term" value="F:sigma factor antagonist activity"/>
    <property type="evidence" value="ECO:0007669"/>
    <property type="project" value="TreeGrafter"/>
</dbReference>
<gene>
    <name evidence="4" type="ORF">SAMN05216290_2337</name>
</gene>
<dbReference type="Gene3D" id="3.55.50.30">
    <property type="match status" value="1"/>
</dbReference>
<reference evidence="5" key="1">
    <citation type="submission" date="2016-10" db="EMBL/GenBank/DDBJ databases">
        <authorList>
            <person name="Varghese N."/>
            <person name="Submissions S."/>
        </authorList>
    </citation>
    <scope>NUCLEOTIDE SEQUENCE [LARGE SCALE GENOMIC DNA]</scope>
    <source>
        <strain evidence="5">CGMCC 1.12402</strain>
    </source>
</reference>
<dbReference type="EMBL" id="FOIR01000002">
    <property type="protein sequence ID" value="SEW26396.1"/>
    <property type="molecule type" value="Genomic_DNA"/>
</dbReference>
<dbReference type="Proteomes" id="UP000199437">
    <property type="component" value="Unassembled WGS sequence"/>
</dbReference>
<proteinExistence type="predicted"/>
<organism evidence="4 5">
    <name type="scientific">Roseivirga pacifica</name>
    <dbReference type="NCBI Taxonomy" id="1267423"/>
    <lineage>
        <taxon>Bacteria</taxon>
        <taxon>Pseudomonadati</taxon>
        <taxon>Bacteroidota</taxon>
        <taxon>Cytophagia</taxon>
        <taxon>Cytophagales</taxon>
        <taxon>Roseivirgaceae</taxon>
        <taxon>Roseivirga</taxon>
    </lineage>
</organism>
<dbReference type="GeneID" id="99987039"/>
<evidence type="ECO:0000256" key="1">
    <source>
        <dbReference type="SAM" id="Phobius"/>
    </source>
</evidence>
<dbReference type="PIRSF" id="PIRSF018266">
    <property type="entry name" value="FecR"/>
    <property type="match status" value="1"/>
</dbReference>
<dbReference type="OrthoDB" id="1452822at2"/>
<dbReference type="AlphaFoldDB" id="A0A1I0QGY1"/>
<protein>
    <submittedName>
        <fullName evidence="4">FecR family protein</fullName>
    </submittedName>
</protein>
<dbReference type="Pfam" id="PF04773">
    <property type="entry name" value="FecR"/>
    <property type="match status" value="1"/>
</dbReference>
<feature type="transmembrane region" description="Helical" evidence="1">
    <location>
        <begin position="70"/>
        <end position="91"/>
    </location>
</feature>
<dbReference type="InterPro" id="IPR006860">
    <property type="entry name" value="FecR"/>
</dbReference>
<dbReference type="Gene3D" id="2.60.120.1440">
    <property type="match status" value="1"/>
</dbReference>
<dbReference type="STRING" id="1267423.SAMN05216290_2337"/>
<keyword evidence="1" id="KW-0472">Membrane</keyword>
<dbReference type="PANTHER" id="PTHR30273:SF2">
    <property type="entry name" value="PROTEIN FECR"/>
    <property type="match status" value="1"/>
</dbReference>
<evidence type="ECO:0000313" key="5">
    <source>
        <dbReference type="Proteomes" id="UP000199437"/>
    </source>
</evidence>
<keyword evidence="1" id="KW-0812">Transmembrane</keyword>
<feature type="domain" description="Protein FecR C-terminal" evidence="3">
    <location>
        <begin position="239"/>
        <end position="306"/>
    </location>
</feature>
<dbReference type="RefSeq" id="WP_090258759.1">
    <property type="nucleotide sequence ID" value="NZ_FOIR01000002.1"/>
</dbReference>
<dbReference type="InterPro" id="IPR012373">
    <property type="entry name" value="Ferrdict_sens_TM"/>
</dbReference>
<keyword evidence="5" id="KW-1185">Reference proteome</keyword>
<dbReference type="Pfam" id="PF16344">
    <property type="entry name" value="FecR_C"/>
    <property type="match status" value="1"/>
</dbReference>
<name>A0A1I0QGY1_9BACT</name>
<feature type="domain" description="FecR protein" evidence="2">
    <location>
        <begin position="106"/>
        <end position="194"/>
    </location>
</feature>